<dbReference type="STRING" id="74873.A0A084WAW9"/>
<dbReference type="OrthoDB" id="7840639at2759"/>
<evidence type="ECO:0000256" key="1">
    <source>
        <dbReference type="ARBA" id="ARBA00024195"/>
    </source>
</evidence>
<reference evidence="5" key="2">
    <citation type="submission" date="2020-05" db="UniProtKB">
        <authorList>
            <consortium name="EnsemblMetazoa"/>
        </authorList>
    </citation>
    <scope>IDENTIFICATION</scope>
</reference>
<reference evidence="4 6" key="1">
    <citation type="journal article" date="2014" name="BMC Genomics">
        <title>Genome sequence of Anopheles sinensis provides insight into genetics basis of mosquito competence for malaria parasites.</title>
        <authorList>
            <person name="Zhou D."/>
            <person name="Zhang D."/>
            <person name="Ding G."/>
            <person name="Shi L."/>
            <person name="Hou Q."/>
            <person name="Ye Y."/>
            <person name="Xu Y."/>
            <person name="Zhou H."/>
            <person name="Xiong C."/>
            <person name="Li S."/>
            <person name="Yu J."/>
            <person name="Hong S."/>
            <person name="Yu X."/>
            <person name="Zou P."/>
            <person name="Chen C."/>
            <person name="Chang X."/>
            <person name="Wang W."/>
            <person name="Lv Y."/>
            <person name="Sun Y."/>
            <person name="Ma L."/>
            <person name="Shen B."/>
            <person name="Zhu C."/>
        </authorList>
    </citation>
    <scope>NUCLEOTIDE SEQUENCE [LARGE SCALE GENOMIC DNA]</scope>
</reference>
<dbReference type="InterPro" id="IPR051333">
    <property type="entry name" value="CLIP_Serine_Protease"/>
</dbReference>
<evidence type="ECO:0000259" key="3">
    <source>
        <dbReference type="PROSITE" id="PS50240"/>
    </source>
</evidence>
<dbReference type="VEuPathDB" id="VectorBase:ASIC015606"/>
<dbReference type="InterPro" id="IPR043504">
    <property type="entry name" value="Peptidase_S1_PA_chymotrypsin"/>
</dbReference>
<dbReference type="SMART" id="SM00020">
    <property type="entry name" value="Tryp_SPc"/>
    <property type="match status" value="1"/>
</dbReference>
<sequence>MASFVVWLVLLFGVSIGNATKDSLFPLNVGLGEEDPFMPNERDEFDDCHMRYLRYGRVDLNEQPPPPPYTENREFSHVAAIGWTQSSGTIDWDCMGALIWENFVLTSAHCTMDARNAAPDVVRLGEANPDYIQQRRISHIERHPEFEPETGRNDIALLRLERRISVNTSVAPACLWLAPDTIFPKLQSVARAKGSEVIPKHVFMLASYSQDAPAGNPLQVRLLHNYKTSPAIVGIMGGSRTAGSCRPASVYTRIGNYVGWIQEVLNGTATPVDLIPAVCALRYVHVRPREDELITERFGEIAVNDVQVEFRHAEEFSYIVRIVWPSAAGQAARNDCAGTFVDQSTILTLAECVATTPDG</sequence>
<dbReference type="SUPFAM" id="SSF50494">
    <property type="entry name" value="Trypsin-like serine proteases"/>
    <property type="match status" value="1"/>
</dbReference>
<dbReference type="EMBL" id="KE525331">
    <property type="protein sequence ID" value="KFB47363.1"/>
    <property type="molecule type" value="Genomic_DNA"/>
</dbReference>
<dbReference type="PRINTS" id="PR00722">
    <property type="entry name" value="CHYMOTRYPSIN"/>
</dbReference>
<keyword evidence="6" id="KW-1185">Reference proteome</keyword>
<dbReference type="Gene3D" id="2.40.10.10">
    <property type="entry name" value="Trypsin-like serine proteases"/>
    <property type="match status" value="1"/>
</dbReference>
<feature type="domain" description="Peptidase S1" evidence="3">
    <location>
        <begin position="94"/>
        <end position="266"/>
    </location>
</feature>
<dbReference type="InterPro" id="IPR001254">
    <property type="entry name" value="Trypsin_dom"/>
</dbReference>
<dbReference type="PANTHER" id="PTHR24260:SF147">
    <property type="entry name" value="EG:BACR7A4.3 PROTEIN-RELATED"/>
    <property type="match status" value="1"/>
</dbReference>
<feature type="signal peptide" evidence="2">
    <location>
        <begin position="1"/>
        <end position="19"/>
    </location>
</feature>
<protein>
    <submittedName>
        <fullName evidence="5">Peptidase S1 domain-containing protein</fullName>
    </submittedName>
</protein>
<dbReference type="InterPro" id="IPR009003">
    <property type="entry name" value="Peptidase_S1_PA"/>
</dbReference>
<dbReference type="OMA" id="CAVDERN"/>
<dbReference type="EMBL" id="ATLV01022273">
    <property type="status" value="NOT_ANNOTATED_CDS"/>
    <property type="molecule type" value="Genomic_DNA"/>
</dbReference>
<evidence type="ECO:0000313" key="6">
    <source>
        <dbReference type="Proteomes" id="UP000030765"/>
    </source>
</evidence>
<comment type="similarity">
    <text evidence="1">Belongs to the peptidase S1 family. CLIP subfamily.</text>
</comment>
<proteinExistence type="inferred from homology"/>
<keyword evidence="2" id="KW-0732">Signal</keyword>
<dbReference type="Proteomes" id="UP000030765">
    <property type="component" value="Unassembled WGS sequence"/>
</dbReference>
<evidence type="ECO:0000313" key="4">
    <source>
        <dbReference type="EMBL" id="KFB47363.1"/>
    </source>
</evidence>
<gene>
    <name evidence="4" type="ORF">ZHAS_00015606</name>
</gene>
<dbReference type="Pfam" id="PF00089">
    <property type="entry name" value="Trypsin"/>
    <property type="match status" value="1"/>
</dbReference>
<dbReference type="InterPro" id="IPR001314">
    <property type="entry name" value="Peptidase_S1A"/>
</dbReference>
<evidence type="ECO:0000256" key="2">
    <source>
        <dbReference type="SAM" id="SignalP"/>
    </source>
</evidence>
<feature type="chain" id="PRO_5001784729" evidence="2">
    <location>
        <begin position="20"/>
        <end position="359"/>
    </location>
</feature>
<dbReference type="PANTHER" id="PTHR24260">
    <property type="match status" value="1"/>
</dbReference>
<dbReference type="VEuPathDB" id="VectorBase:ASIS005159"/>
<evidence type="ECO:0000313" key="5">
    <source>
        <dbReference type="EnsemblMetazoa" id="ASIC015606-PA"/>
    </source>
</evidence>
<accession>A0A084WAW9</accession>
<dbReference type="GO" id="GO:0006508">
    <property type="term" value="P:proteolysis"/>
    <property type="evidence" value="ECO:0007669"/>
    <property type="project" value="InterPro"/>
</dbReference>
<dbReference type="PROSITE" id="PS50240">
    <property type="entry name" value="TRYPSIN_DOM"/>
    <property type="match status" value="1"/>
</dbReference>
<dbReference type="AlphaFoldDB" id="A0A084WAW9"/>
<name>A0A084WAW9_ANOSI</name>
<dbReference type="EnsemblMetazoa" id="ASIC015606-RA">
    <property type="protein sequence ID" value="ASIC015606-PA"/>
    <property type="gene ID" value="ASIC015606"/>
</dbReference>
<dbReference type="GO" id="GO:0004252">
    <property type="term" value="F:serine-type endopeptidase activity"/>
    <property type="evidence" value="ECO:0007669"/>
    <property type="project" value="InterPro"/>
</dbReference>
<organism evidence="4">
    <name type="scientific">Anopheles sinensis</name>
    <name type="common">Mosquito</name>
    <dbReference type="NCBI Taxonomy" id="74873"/>
    <lineage>
        <taxon>Eukaryota</taxon>
        <taxon>Metazoa</taxon>
        <taxon>Ecdysozoa</taxon>
        <taxon>Arthropoda</taxon>
        <taxon>Hexapoda</taxon>
        <taxon>Insecta</taxon>
        <taxon>Pterygota</taxon>
        <taxon>Neoptera</taxon>
        <taxon>Endopterygota</taxon>
        <taxon>Diptera</taxon>
        <taxon>Nematocera</taxon>
        <taxon>Culicoidea</taxon>
        <taxon>Culicidae</taxon>
        <taxon>Anophelinae</taxon>
        <taxon>Anopheles</taxon>
    </lineage>
</organism>